<gene>
    <name evidence="1" type="ORF">GCM10010365_55430</name>
</gene>
<dbReference type="EMBL" id="BMVW01000013">
    <property type="protein sequence ID" value="GGZ28008.1"/>
    <property type="molecule type" value="Genomic_DNA"/>
</dbReference>
<dbReference type="AlphaFoldDB" id="A0A918PZ50"/>
<organism evidence="1 2">
    <name type="scientific">Streptomyces poonensis</name>
    <dbReference type="NCBI Taxonomy" id="68255"/>
    <lineage>
        <taxon>Bacteria</taxon>
        <taxon>Bacillati</taxon>
        <taxon>Actinomycetota</taxon>
        <taxon>Actinomycetes</taxon>
        <taxon>Kitasatosporales</taxon>
        <taxon>Streptomycetaceae</taxon>
        <taxon>Streptomyces</taxon>
    </lineage>
</organism>
<reference evidence="1" key="2">
    <citation type="submission" date="2020-09" db="EMBL/GenBank/DDBJ databases">
        <authorList>
            <person name="Sun Q."/>
            <person name="Ohkuma M."/>
        </authorList>
    </citation>
    <scope>NUCLEOTIDE SEQUENCE</scope>
    <source>
        <strain evidence="1">JCM 4815</strain>
    </source>
</reference>
<dbReference type="RefSeq" id="WP_229859474.1">
    <property type="nucleotide sequence ID" value="NZ_BMVW01000013.1"/>
</dbReference>
<evidence type="ECO:0000313" key="1">
    <source>
        <dbReference type="EMBL" id="GGZ28008.1"/>
    </source>
</evidence>
<comment type="caution">
    <text evidence="1">The sequence shown here is derived from an EMBL/GenBank/DDBJ whole genome shotgun (WGS) entry which is preliminary data.</text>
</comment>
<proteinExistence type="predicted"/>
<sequence length="171" mass="18086">MRAPAGFLIAGDGHVGAAQYGERVHDQTGQAVSYALCFGYRNTTNHYRARLSFLTSGTVELRVEKVVENAVSELTDAAVSPGSGPPAAAQLQPGDLVLFNADSGDDWDKNGTIRRTTDHVGIYLGPDAAGKRRFLSSRKTVNGPSMADLGGASFLDGTGTYAMTLHTVRRG</sequence>
<evidence type="ECO:0000313" key="2">
    <source>
        <dbReference type="Proteomes" id="UP000622166"/>
    </source>
</evidence>
<accession>A0A918PZ50</accession>
<dbReference type="Gene3D" id="3.90.1720.10">
    <property type="entry name" value="endopeptidase domain like (from Nostoc punctiforme)"/>
    <property type="match status" value="1"/>
</dbReference>
<evidence type="ECO:0008006" key="3">
    <source>
        <dbReference type="Google" id="ProtNLM"/>
    </source>
</evidence>
<dbReference type="Proteomes" id="UP000622166">
    <property type="component" value="Unassembled WGS sequence"/>
</dbReference>
<protein>
    <recommendedName>
        <fullName evidence="3">NlpC/P60 domain-containing protein</fullName>
    </recommendedName>
</protein>
<name>A0A918PZ50_9ACTN</name>
<keyword evidence="2" id="KW-1185">Reference proteome</keyword>
<reference evidence="1" key="1">
    <citation type="journal article" date="2014" name="Int. J. Syst. Evol. Microbiol.">
        <title>Complete genome sequence of Corynebacterium casei LMG S-19264T (=DSM 44701T), isolated from a smear-ripened cheese.</title>
        <authorList>
            <consortium name="US DOE Joint Genome Institute (JGI-PGF)"/>
            <person name="Walter F."/>
            <person name="Albersmeier A."/>
            <person name="Kalinowski J."/>
            <person name="Ruckert C."/>
        </authorList>
    </citation>
    <scope>NUCLEOTIDE SEQUENCE</scope>
    <source>
        <strain evidence="1">JCM 4815</strain>
    </source>
</reference>